<dbReference type="Proteomes" id="UP000789375">
    <property type="component" value="Unassembled WGS sequence"/>
</dbReference>
<reference evidence="1" key="1">
    <citation type="submission" date="2021-06" db="EMBL/GenBank/DDBJ databases">
        <authorList>
            <person name="Kallberg Y."/>
            <person name="Tangrot J."/>
            <person name="Rosling A."/>
        </authorList>
    </citation>
    <scope>NUCLEOTIDE SEQUENCE</scope>
    <source>
        <strain evidence="1">87-6 pot B 2015</strain>
    </source>
</reference>
<evidence type="ECO:0000313" key="2">
    <source>
        <dbReference type="Proteomes" id="UP000789375"/>
    </source>
</evidence>
<organism evidence="1 2">
    <name type="scientific">Funneliformis mosseae</name>
    <name type="common">Endomycorrhizal fungus</name>
    <name type="synonym">Glomus mosseae</name>
    <dbReference type="NCBI Taxonomy" id="27381"/>
    <lineage>
        <taxon>Eukaryota</taxon>
        <taxon>Fungi</taxon>
        <taxon>Fungi incertae sedis</taxon>
        <taxon>Mucoromycota</taxon>
        <taxon>Glomeromycotina</taxon>
        <taxon>Glomeromycetes</taxon>
        <taxon>Glomerales</taxon>
        <taxon>Glomeraceae</taxon>
        <taxon>Funneliformis</taxon>
    </lineage>
</organism>
<proteinExistence type="predicted"/>
<keyword evidence="2" id="KW-1185">Reference proteome</keyword>
<evidence type="ECO:0000313" key="1">
    <source>
        <dbReference type="EMBL" id="CAG8465599.1"/>
    </source>
</evidence>
<gene>
    <name evidence="1" type="ORF">FMOSSE_LOCUS2259</name>
</gene>
<dbReference type="EMBL" id="CAJVPP010000288">
    <property type="protein sequence ID" value="CAG8465599.1"/>
    <property type="molecule type" value="Genomic_DNA"/>
</dbReference>
<sequence>MKSTTIVASPSTATAGITRKPSITVVPDACSIMSLPIQKYTLKKTEYLKQSNIVLLEYWTQYEIVTRYKNMASIIFPMYTMYKRRDSLRI</sequence>
<dbReference type="AlphaFoldDB" id="A0A9N8VWW8"/>
<name>A0A9N8VWW8_FUNMO</name>
<comment type="caution">
    <text evidence="1">The sequence shown here is derived from an EMBL/GenBank/DDBJ whole genome shotgun (WGS) entry which is preliminary data.</text>
</comment>
<accession>A0A9N8VWW8</accession>
<protein>
    <submittedName>
        <fullName evidence="1">594_t:CDS:1</fullName>
    </submittedName>
</protein>